<evidence type="ECO:0000313" key="2">
    <source>
        <dbReference type="EMBL" id="KKK55612.1"/>
    </source>
</evidence>
<proteinExistence type="predicted"/>
<evidence type="ECO:0000256" key="1">
    <source>
        <dbReference type="SAM" id="Phobius"/>
    </source>
</evidence>
<feature type="non-terminal residue" evidence="2">
    <location>
        <position position="79"/>
    </location>
</feature>
<sequence length="79" mass="8271">MIGEWWNILARLGCYFRVAGVLSVIAWLAVVALLAVFAVRAGRAYFRCAAVVLCGVGLLLGYMLAGPLGLGGWGAMVVG</sequence>
<keyword evidence="1" id="KW-1133">Transmembrane helix</keyword>
<keyword evidence="1" id="KW-0472">Membrane</keyword>
<gene>
    <name evidence="2" type="ORF">LCGC14_3072820</name>
</gene>
<name>A0A0F8WFJ3_9ZZZZ</name>
<dbReference type="EMBL" id="LAZR01065406">
    <property type="protein sequence ID" value="KKK55612.1"/>
    <property type="molecule type" value="Genomic_DNA"/>
</dbReference>
<feature type="transmembrane region" description="Helical" evidence="1">
    <location>
        <begin position="44"/>
        <end position="65"/>
    </location>
</feature>
<keyword evidence="1" id="KW-0812">Transmembrane</keyword>
<reference evidence="2" key="1">
    <citation type="journal article" date="2015" name="Nature">
        <title>Complex archaea that bridge the gap between prokaryotes and eukaryotes.</title>
        <authorList>
            <person name="Spang A."/>
            <person name="Saw J.H."/>
            <person name="Jorgensen S.L."/>
            <person name="Zaremba-Niedzwiedzka K."/>
            <person name="Martijn J."/>
            <person name="Lind A.E."/>
            <person name="van Eijk R."/>
            <person name="Schleper C."/>
            <person name="Guy L."/>
            <person name="Ettema T.J."/>
        </authorList>
    </citation>
    <scope>NUCLEOTIDE SEQUENCE</scope>
</reference>
<feature type="transmembrane region" description="Helical" evidence="1">
    <location>
        <begin position="15"/>
        <end position="37"/>
    </location>
</feature>
<organism evidence="2">
    <name type="scientific">marine sediment metagenome</name>
    <dbReference type="NCBI Taxonomy" id="412755"/>
    <lineage>
        <taxon>unclassified sequences</taxon>
        <taxon>metagenomes</taxon>
        <taxon>ecological metagenomes</taxon>
    </lineage>
</organism>
<comment type="caution">
    <text evidence="2">The sequence shown here is derived from an EMBL/GenBank/DDBJ whole genome shotgun (WGS) entry which is preliminary data.</text>
</comment>
<protein>
    <submittedName>
        <fullName evidence="2">Uncharacterized protein</fullName>
    </submittedName>
</protein>
<accession>A0A0F8WFJ3</accession>
<dbReference type="AlphaFoldDB" id="A0A0F8WFJ3"/>